<accession>A0A8J3H4G2</accession>
<dbReference type="Proteomes" id="UP000611500">
    <property type="component" value="Unassembled WGS sequence"/>
</dbReference>
<reference evidence="1" key="2">
    <citation type="submission" date="2020-09" db="EMBL/GenBank/DDBJ databases">
        <authorList>
            <person name="Sun Q."/>
            <person name="Zhou Y."/>
        </authorList>
    </citation>
    <scope>NUCLEOTIDE SEQUENCE</scope>
    <source>
        <strain evidence="1">CGMCC 1.7081</strain>
    </source>
</reference>
<keyword evidence="2" id="KW-1185">Reference proteome</keyword>
<evidence type="ECO:0000313" key="1">
    <source>
        <dbReference type="EMBL" id="GHG81289.1"/>
    </source>
</evidence>
<name>A0A8J3H4G2_9RHOB</name>
<gene>
    <name evidence="1" type="ORF">GCM10010961_05220</name>
</gene>
<proteinExistence type="predicted"/>
<protein>
    <submittedName>
        <fullName evidence="1">Uncharacterized protein</fullName>
    </submittedName>
</protein>
<sequence>MTLERLDRHDIAGALVRTGLGGKIAHLSLPSLTVPWATFVTGTRKHVIVTVFRPTPKLVTLPLI</sequence>
<dbReference type="EMBL" id="BNAP01000001">
    <property type="protein sequence ID" value="GHG81289.1"/>
    <property type="molecule type" value="Genomic_DNA"/>
</dbReference>
<comment type="caution">
    <text evidence="1">The sequence shown here is derived from an EMBL/GenBank/DDBJ whole genome shotgun (WGS) entry which is preliminary data.</text>
</comment>
<organism evidence="1 2">
    <name type="scientific">Pseudodonghicola xiamenensis</name>
    <dbReference type="NCBI Taxonomy" id="337702"/>
    <lineage>
        <taxon>Bacteria</taxon>
        <taxon>Pseudomonadati</taxon>
        <taxon>Pseudomonadota</taxon>
        <taxon>Alphaproteobacteria</taxon>
        <taxon>Rhodobacterales</taxon>
        <taxon>Paracoccaceae</taxon>
        <taxon>Pseudodonghicola</taxon>
    </lineage>
</organism>
<evidence type="ECO:0000313" key="2">
    <source>
        <dbReference type="Proteomes" id="UP000611500"/>
    </source>
</evidence>
<reference evidence="1" key="1">
    <citation type="journal article" date="2014" name="Int. J. Syst. Evol. Microbiol.">
        <title>Complete genome sequence of Corynebacterium casei LMG S-19264T (=DSM 44701T), isolated from a smear-ripened cheese.</title>
        <authorList>
            <consortium name="US DOE Joint Genome Institute (JGI-PGF)"/>
            <person name="Walter F."/>
            <person name="Albersmeier A."/>
            <person name="Kalinowski J."/>
            <person name="Ruckert C."/>
        </authorList>
    </citation>
    <scope>NUCLEOTIDE SEQUENCE</scope>
    <source>
        <strain evidence="1">CGMCC 1.7081</strain>
    </source>
</reference>
<dbReference type="AlphaFoldDB" id="A0A8J3H4G2"/>